<protein>
    <submittedName>
        <fullName evidence="2">Uncharacterized protein</fullName>
    </submittedName>
</protein>
<dbReference type="VEuPathDB" id="FungiDB:KRP22_9761"/>
<dbReference type="RefSeq" id="XP_067743549.1">
    <property type="nucleotide sequence ID" value="XM_067894080.1"/>
</dbReference>
<evidence type="ECO:0000313" key="3">
    <source>
        <dbReference type="Proteomes" id="UP000005238"/>
    </source>
</evidence>
<feature type="compositionally biased region" description="Basic and acidic residues" evidence="1">
    <location>
        <begin position="53"/>
        <end position="65"/>
    </location>
</feature>
<feature type="region of interest" description="Disordered" evidence="1">
    <location>
        <begin position="41"/>
        <end position="65"/>
    </location>
</feature>
<feature type="compositionally biased region" description="Basic and acidic residues" evidence="1">
    <location>
        <begin position="200"/>
        <end position="221"/>
    </location>
</feature>
<accession>H3GBT6</accession>
<reference evidence="2" key="2">
    <citation type="submission" date="2015-06" db="UniProtKB">
        <authorList>
            <consortium name="EnsemblProtists"/>
        </authorList>
    </citation>
    <scope>IDENTIFICATION</scope>
    <source>
        <strain evidence="2">Pr102</strain>
    </source>
</reference>
<dbReference type="EnsemblProtists" id="Phyra72798">
    <property type="protein sequence ID" value="Phyra72798"/>
    <property type="gene ID" value="Phyra72798"/>
</dbReference>
<keyword evidence="3" id="KW-1185">Reference proteome</keyword>
<sequence length="238" mass="26210">MAPTTRPVYDQDPDALFRGVAAPVTRVRAISSTDRLLRPTKASLAGSRAKALTGKEKELAEAREVTRKRRRLARVAKENGRLTIPKSPKFHKMKKAAPRSRADMLTRTSRELLEIAAIRKRIQSQKRKTQKYHDATTHGSAPGKSDLFSQALSASGGVGVPAVRRTKLTTPVGFEFQIDKRAAAAETRKSLKRKSVAVTAKDEEASAEDGKAEAEEKEPPLKQRRKSAAAEWSEMDNA</sequence>
<dbReference type="eggNOG" id="ENOG502S1DR">
    <property type="taxonomic scope" value="Eukaryota"/>
</dbReference>
<dbReference type="VEuPathDB" id="FungiDB:KRP23_8620"/>
<evidence type="ECO:0000256" key="1">
    <source>
        <dbReference type="SAM" id="MobiDB-lite"/>
    </source>
</evidence>
<dbReference type="GeneID" id="94229860"/>
<dbReference type="InParanoid" id="H3GBT6"/>
<dbReference type="Proteomes" id="UP000005238">
    <property type="component" value="Unassembled WGS sequence"/>
</dbReference>
<dbReference type="AlphaFoldDB" id="H3GBT6"/>
<dbReference type="OrthoDB" id="119872at2759"/>
<feature type="region of interest" description="Disordered" evidence="1">
    <location>
        <begin position="185"/>
        <end position="238"/>
    </location>
</feature>
<dbReference type="HOGENOM" id="CLU_107827_0_0_1"/>
<reference evidence="3" key="1">
    <citation type="journal article" date="2006" name="Science">
        <title>Phytophthora genome sequences uncover evolutionary origins and mechanisms of pathogenesis.</title>
        <authorList>
            <person name="Tyler B.M."/>
            <person name="Tripathy S."/>
            <person name="Zhang X."/>
            <person name="Dehal P."/>
            <person name="Jiang R.H."/>
            <person name="Aerts A."/>
            <person name="Arredondo F.D."/>
            <person name="Baxter L."/>
            <person name="Bensasson D."/>
            <person name="Beynon J.L."/>
            <person name="Chapman J."/>
            <person name="Damasceno C.M."/>
            <person name="Dorrance A.E."/>
            <person name="Dou D."/>
            <person name="Dickerman A.W."/>
            <person name="Dubchak I.L."/>
            <person name="Garbelotto M."/>
            <person name="Gijzen M."/>
            <person name="Gordon S.G."/>
            <person name="Govers F."/>
            <person name="Grunwald N.J."/>
            <person name="Huang W."/>
            <person name="Ivors K.L."/>
            <person name="Jones R.W."/>
            <person name="Kamoun S."/>
            <person name="Krampis K."/>
            <person name="Lamour K.H."/>
            <person name="Lee M.K."/>
            <person name="McDonald W.H."/>
            <person name="Medina M."/>
            <person name="Meijer H.J."/>
            <person name="Nordberg E.K."/>
            <person name="Maclean D.J."/>
            <person name="Ospina-Giraldo M.D."/>
            <person name="Morris P.F."/>
            <person name="Phuntumart V."/>
            <person name="Putnam N.H."/>
            <person name="Rash S."/>
            <person name="Rose J.K."/>
            <person name="Sakihama Y."/>
            <person name="Salamov A.A."/>
            <person name="Savidor A."/>
            <person name="Scheuring C.F."/>
            <person name="Smith B.M."/>
            <person name="Sobral B.W."/>
            <person name="Terry A."/>
            <person name="Torto-Alalibo T.A."/>
            <person name="Win J."/>
            <person name="Xu Z."/>
            <person name="Zhang H."/>
            <person name="Grigoriev I.V."/>
            <person name="Rokhsar D.S."/>
            <person name="Boore J.L."/>
        </authorList>
    </citation>
    <scope>NUCLEOTIDE SEQUENCE [LARGE SCALE GENOMIC DNA]</scope>
    <source>
        <strain evidence="3">Pr102</strain>
    </source>
</reference>
<dbReference type="EMBL" id="DS565998">
    <property type="status" value="NOT_ANNOTATED_CDS"/>
    <property type="molecule type" value="Genomic_DNA"/>
</dbReference>
<evidence type="ECO:0000313" key="2">
    <source>
        <dbReference type="EnsemblProtists" id="Phyra72798"/>
    </source>
</evidence>
<dbReference type="OMA" id="QQYHEVT"/>
<feature type="region of interest" description="Disordered" evidence="1">
    <location>
        <begin position="123"/>
        <end position="148"/>
    </location>
</feature>
<name>H3GBT6_PHYRM</name>
<proteinExistence type="predicted"/>
<organism evidence="2 3">
    <name type="scientific">Phytophthora ramorum</name>
    <name type="common">Sudden oak death agent</name>
    <dbReference type="NCBI Taxonomy" id="164328"/>
    <lineage>
        <taxon>Eukaryota</taxon>
        <taxon>Sar</taxon>
        <taxon>Stramenopiles</taxon>
        <taxon>Oomycota</taxon>
        <taxon>Peronosporomycetes</taxon>
        <taxon>Peronosporales</taxon>
        <taxon>Peronosporaceae</taxon>
        <taxon>Phytophthora</taxon>
    </lineage>
</organism>